<name>A0A316VMG9_9BASI</name>
<reference evidence="1 2" key="1">
    <citation type="journal article" date="2018" name="Mol. Biol. Evol.">
        <title>Broad Genomic Sampling Reveals a Smut Pathogenic Ancestry of the Fungal Clade Ustilaginomycotina.</title>
        <authorList>
            <person name="Kijpornyongpan T."/>
            <person name="Mondo S.J."/>
            <person name="Barry K."/>
            <person name="Sandor L."/>
            <person name="Lee J."/>
            <person name="Lipzen A."/>
            <person name="Pangilinan J."/>
            <person name="LaButti K."/>
            <person name="Hainaut M."/>
            <person name="Henrissat B."/>
            <person name="Grigoriev I.V."/>
            <person name="Spatafora J.W."/>
            <person name="Aime M.C."/>
        </authorList>
    </citation>
    <scope>NUCLEOTIDE SEQUENCE [LARGE SCALE GENOMIC DNA]</scope>
    <source>
        <strain evidence="1 2">MCA 4658</strain>
    </source>
</reference>
<dbReference type="Proteomes" id="UP000245783">
    <property type="component" value="Unassembled WGS sequence"/>
</dbReference>
<evidence type="ECO:0000313" key="1">
    <source>
        <dbReference type="EMBL" id="PWN38766.1"/>
    </source>
</evidence>
<organism evidence="1 2">
    <name type="scientific">Ceraceosorus guamensis</name>
    <dbReference type="NCBI Taxonomy" id="1522189"/>
    <lineage>
        <taxon>Eukaryota</taxon>
        <taxon>Fungi</taxon>
        <taxon>Dikarya</taxon>
        <taxon>Basidiomycota</taxon>
        <taxon>Ustilaginomycotina</taxon>
        <taxon>Exobasidiomycetes</taxon>
        <taxon>Ceraceosorales</taxon>
        <taxon>Ceraceosoraceae</taxon>
        <taxon>Ceraceosorus</taxon>
    </lineage>
</organism>
<protein>
    <submittedName>
        <fullName evidence="1">Uncharacterized protein</fullName>
    </submittedName>
</protein>
<dbReference type="EMBL" id="KZ819541">
    <property type="protein sequence ID" value="PWN38766.1"/>
    <property type="molecule type" value="Genomic_DNA"/>
</dbReference>
<dbReference type="GeneID" id="37039504"/>
<evidence type="ECO:0000313" key="2">
    <source>
        <dbReference type="Proteomes" id="UP000245783"/>
    </source>
</evidence>
<dbReference type="RefSeq" id="XP_025365926.1">
    <property type="nucleotide sequence ID" value="XM_025517634.1"/>
</dbReference>
<dbReference type="AlphaFoldDB" id="A0A316VMG9"/>
<dbReference type="InParanoid" id="A0A316VMG9"/>
<accession>A0A316VMG9</accession>
<sequence>MWRRSGLCHIALYRYRCRCPPCFSLVNGGPFRWCRACQIGTERTALPRCATVSLFRAHICRSAASQIIAWLSSLIYRPRSFLHWSR</sequence>
<proteinExistence type="predicted"/>
<gene>
    <name evidence="1" type="ORF">IE81DRAFT_78108</name>
</gene>
<keyword evidence="2" id="KW-1185">Reference proteome</keyword>